<feature type="transmembrane region" description="Helical" evidence="1">
    <location>
        <begin position="98"/>
        <end position="117"/>
    </location>
</feature>
<dbReference type="EMBL" id="PCTA01000017">
    <property type="protein sequence ID" value="PIP61732.1"/>
    <property type="molecule type" value="Genomic_DNA"/>
</dbReference>
<feature type="transmembrane region" description="Helical" evidence="1">
    <location>
        <begin position="377"/>
        <end position="395"/>
    </location>
</feature>
<feature type="transmembrane region" description="Helical" evidence="1">
    <location>
        <begin position="314"/>
        <end position="332"/>
    </location>
</feature>
<feature type="transmembrane region" description="Helical" evidence="1">
    <location>
        <begin position="523"/>
        <end position="542"/>
    </location>
</feature>
<comment type="caution">
    <text evidence="2">The sequence shown here is derived from an EMBL/GenBank/DDBJ whole genome shotgun (WGS) entry which is preliminary data.</text>
</comment>
<accession>A0A2H0BVM1</accession>
<keyword evidence="1" id="KW-0812">Transmembrane</keyword>
<evidence type="ECO:0008006" key="4">
    <source>
        <dbReference type="Google" id="ProtNLM"/>
    </source>
</evidence>
<feature type="transmembrane region" description="Helical" evidence="1">
    <location>
        <begin position="218"/>
        <end position="237"/>
    </location>
</feature>
<keyword evidence="1" id="KW-1133">Transmembrane helix</keyword>
<dbReference type="AlphaFoldDB" id="A0A2H0BVM1"/>
<proteinExistence type="predicted"/>
<feature type="transmembrane region" description="Helical" evidence="1">
    <location>
        <begin position="12"/>
        <end position="29"/>
    </location>
</feature>
<organism evidence="2 3">
    <name type="scientific">Candidatus Roizmanbacteria bacterium CG22_combo_CG10-13_8_21_14_all_38_20</name>
    <dbReference type="NCBI Taxonomy" id="1974862"/>
    <lineage>
        <taxon>Bacteria</taxon>
        <taxon>Candidatus Roizmaniibacteriota</taxon>
    </lineage>
</organism>
<gene>
    <name evidence="2" type="ORF">COW99_02530</name>
</gene>
<evidence type="ECO:0000256" key="1">
    <source>
        <dbReference type="SAM" id="Phobius"/>
    </source>
</evidence>
<evidence type="ECO:0000313" key="3">
    <source>
        <dbReference type="Proteomes" id="UP000231246"/>
    </source>
</evidence>
<feature type="transmembrane region" description="Helical" evidence="1">
    <location>
        <begin position="282"/>
        <end position="302"/>
    </location>
</feature>
<feature type="transmembrane region" description="Helical" evidence="1">
    <location>
        <begin position="154"/>
        <end position="171"/>
    </location>
</feature>
<evidence type="ECO:0000313" key="2">
    <source>
        <dbReference type="EMBL" id="PIP61732.1"/>
    </source>
</evidence>
<sequence>MIKKFLTKHSYLLGVIVLSMLPLLSLFITDKLVHTHDGLVHLPRMAAYYKALLDGQIPPRFAGDLNYGYGMPLFIFIYQFPYIVSSLLIALGSSLVGAFKVTLSLSYIFSGIFMWLFAREFFKSDKKALLVTVFYQFNTFRFVELLVRGSFGEVYTYTFLPLVLYGLVRLFKKINFTNIVLTSVAVALLIISHNSVSLLFFGVAVLFLILFGKNKRNITWGAASLLLGMGLSAYYWVSAMAEHKYTYGDLFMQSIYLEHFPPFLQLLVPNLTNIQFLQTGGIVTQLGLMQLVVLFVAFGVAYSALKKGKKLSRVIVFGFLIVFGALFFMQPVSKPLWERISLLRQFQFPWRFLSLMTFAIAMMAPVLLKFSVVKNKAVYTSIILLTIVTSVYYWLPSLGLDTIKEEGYWNFPKTTTYWGETDVIWSEGPASSYPASPVEIVAGDASVSNYVKKSNVHTYVVEVSQESMLVDHTQYFPGWRVLVDGKKRDIEFQDFSWKGQITYSVPEGKHKVEVRFGESKVRYIADMITVLSFVVIIIVGIFRKKVFKWFAKK</sequence>
<feature type="transmembrane region" description="Helical" evidence="1">
    <location>
        <begin position="352"/>
        <end position="370"/>
    </location>
</feature>
<reference evidence="2 3" key="1">
    <citation type="submission" date="2017-09" db="EMBL/GenBank/DDBJ databases">
        <title>Depth-based differentiation of microbial function through sediment-hosted aquifers and enrichment of novel symbionts in the deep terrestrial subsurface.</title>
        <authorList>
            <person name="Probst A.J."/>
            <person name="Ladd B."/>
            <person name="Jarett J.K."/>
            <person name="Geller-Mcgrath D.E."/>
            <person name="Sieber C.M."/>
            <person name="Emerson J.B."/>
            <person name="Anantharaman K."/>
            <person name="Thomas B.C."/>
            <person name="Malmstrom R."/>
            <person name="Stieglmeier M."/>
            <person name="Klingl A."/>
            <person name="Woyke T."/>
            <person name="Ryan C.M."/>
            <person name="Banfield J.F."/>
        </authorList>
    </citation>
    <scope>NUCLEOTIDE SEQUENCE [LARGE SCALE GENOMIC DNA]</scope>
    <source>
        <strain evidence="2">CG22_combo_CG10-13_8_21_14_all_38_20</strain>
    </source>
</reference>
<keyword evidence="1" id="KW-0472">Membrane</keyword>
<feature type="transmembrane region" description="Helical" evidence="1">
    <location>
        <begin position="69"/>
        <end position="91"/>
    </location>
</feature>
<protein>
    <recommendedName>
        <fullName evidence="4">Membrane protein 6-pyruvoyl-tetrahydropterin synthase-related domain-containing protein</fullName>
    </recommendedName>
</protein>
<feature type="transmembrane region" description="Helical" evidence="1">
    <location>
        <begin position="183"/>
        <end position="211"/>
    </location>
</feature>
<dbReference type="Proteomes" id="UP000231246">
    <property type="component" value="Unassembled WGS sequence"/>
</dbReference>
<name>A0A2H0BVM1_9BACT</name>